<feature type="compositionally biased region" description="Basic residues" evidence="1">
    <location>
        <begin position="217"/>
        <end position="229"/>
    </location>
</feature>
<sequence>MDGFKKNTRSYRLIASLNKNDAMLNNSLQITKENQATYYNILPEVEPKEDNRQTVLLDISNSINLSNMITENEENISICAEVDDAYRNLIQIEDNELDSRYLDSLEFNATINEIQEHNSTLNKNQEHEPQDENTSNFECDVQNKVHVTKNDFSEYSVNVSNLNSSPSLLFTNSAVPQVNVYTFESPPQTTSGICNPDEGVLHNSTISEPKIDENRTGRPKKGRKRKYPHQTRDIRKNLCETNKQYINQKGKLVNSREFIDFRCNDSCHEKISMAEREEEFLKFWELSFEGKCLYISSNVKVIGIKRKRNKVSNKRKNTRIYSLKNKVVCAKMFINTLNISSARIDRYLKKSSGSNKIEDKRGKVTENTLKITQDVETAIIEHIDKFPKYKSHYCRAQTERMYEYLPPDMTLSKMYDLYVSEVSLIKRVSFSTYKKIFYTKFNLQRKKPQKDTCNKCDLLAIKIRDTTSQEIKFNLEKEREQHHKEAENARALKKQDMTLAKTCDHIEALTFDMEKTLPLPRIPTNIVFYKRQLWLYNCGIHSGKTSKGFCYVWVDGTAGRGAQEVGSALRKHLSLNLDSKVKELVLWSDSCESQNRNIKLTLLLFAMLEENENLEKITLRFMVPGHSFLENDSDFSDIESALKTHTRLYTPQDYMDVMISCRKRNKLTAIKMEKNDFVGVSKIMKKIVNRKKYIEGHAVSWLKTKEINIYKDKPGQIFLSTTHGGFPQEVDLNKRPKRGTQNIPLHFSGLYEQLWPKGKLISQPKLDDIKSLLHLIPSDARQYYENLTGSRDLEEDVEGFNGSIDFDIEEED</sequence>
<evidence type="ECO:0000256" key="1">
    <source>
        <dbReference type="SAM" id="MobiDB-lite"/>
    </source>
</evidence>
<dbReference type="OrthoDB" id="6284373at2759"/>
<accession>A0A9N9WAM2</accession>
<dbReference type="Pfam" id="PF25273">
    <property type="entry name" value="DUF7869"/>
    <property type="match status" value="1"/>
</dbReference>
<evidence type="ECO:0000313" key="3">
    <source>
        <dbReference type="EMBL" id="CAG9785752.1"/>
    </source>
</evidence>
<feature type="domain" description="DUF7869" evidence="2">
    <location>
        <begin position="582"/>
        <end position="703"/>
    </location>
</feature>
<dbReference type="EMBL" id="OU893345">
    <property type="protein sequence ID" value="CAG9785752.1"/>
    <property type="molecule type" value="Genomic_DNA"/>
</dbReference>
<organism evidence="3 4">
    <name type="scientific">Diatraea saccharalis</name>
    <name type="common">sugarcane borer</name>
    <dbReference type="NCBI Taxonomy" id="40085"/>
    <lineage>
        <taxon>Eukaryota</taxon>
        <taxon>Metazoa</taxon>
        <taxon>Ecdysozoa</taxon>
        <taxon>Arthropoda</taxon>
        <taxon>Hexapoda</taxon>
        <taxon>Insecta</taxon>
        <taxon>Pterygota</taxon>
        <taxon>Neoptera</taxon>
        <taxon>Endopterygota</taxon>
        <taxon>Lepidoptera</taxon>
        <taxon>Glossata</taxon>
        <taxon>Ditrysia</taxon>
        <taxon>Pyraloidea</taxon>
        <taxon>Crambidae</taxon>
        <taxon>Crambinae</taxon>
        <taxon>Diatraea</taxon>
    </lineage>
</organism>
<reference evidence="3" key="1">
    <citation type="submission" date="2021-12" db="EMBL/GenBank/DDBJ databases">
        <authorList>
            <person name="King R."/>
        </authorList>
    </citation>
    <scope>NUCLEOTIDE SEQUENCE</scope>
</reference>
<gene>
    <name evidence="3" type="ORF">DIATSA_LOCUS3764</name>
</gene>
<dbReference type="PANTHER" id="PTHR10773">
    <property type="entry name" value="DNA-DIRECTED RNA POLYMERASES I, II, AND III SUBUNIT RPABC2"/>
    <property type="match status" value="1"/>
</dbReference>
<dbReference type="InterPro" id="IPR057191">
    <property type="entry name" value="DUF7869"/>
</dbReference>
<dbReference type="Proteomes" id="UP001153714">
    <property type="component" value="Chromosome 14"/>
</dbReference>
<reference evidence="3" key="2">
    <citation type="submission" date="2022-10" db="EMBL/GenBank/DDBJ databases">
        <authorList>
            <consortium name="ENA_rothamsted_submissions"/>
            <consortium name="culmorum"/>
            <person name="King R."/>
        </authorList>
    </citation>
    <scope>NUCLEOTIDE SEQUENCE</scope>
</reference>
<evidence type="ECO:0000259" key="2">
    <source>
        <dbReference type="Pfam" id="PF25273"/>
    </source>
</evidence>
<proteinExistence type="predicted"/>
<feature type="region of interest" description="Disordered" evidence="1">
    <location>
        <begin position="189"/>
        <end position="230"/>
    </location>
</feature>
<dbReference type="PANTHER" id="PTHR10773:SF19">
    <property type="match status" value="1"/>
</dbReference>
<evidence type="ECO:0000313" key="4">
    <source>
        <dbReference type="Proteomes" id="UP001153714"/>
    </source>
</evidence>
<protein>
    <recommendedName>
        <fullName evidence="2">DUF7869 domain-containing protein</fullName>
    </recommendedName>
</protein>
<name>A0A9N9WAM2_9NEOP</name>
<keyword evidence="4" id="KW-1185">Reference proteome</keyword>
<dbReference type="AlphaFoldDB" id="A0A9N9WAM2"/>